<dbReference type="SFLD" id="SFLDG01082">
    <property type="entry name" value="B12-binding_domain_containing"/>
    <property type="match status" value="1"/>
</dbReference>
<dbReference type="NCBIfam" id="TIGR03904">
    <property type="entry name" value="SAM_YgiQ"/>
    <property type="match status" value="1"/>
</dbReference>
<dbReference type="STRING" id="177439.DP0847"/>
<feature type="compositionally biased region" description="Basic residues" evidence="7">
    <location>
        <begin position="625"/>
        <end position="634"/>
    </location>
</feature>
<accession>Q6APZ7</accession>
<evidence type="ECO:0000256" key="7">
    <source>
        <dbReference type="SAM" id="MobiDB-lite"/>
    </source>
</evidence>
<dbReference type="InterPro" id="IPR023404">
    <property type="entry name" value="rSAM_horseshoe"/>
</dbReference>
<keyword evidence="4" id="KW-0479">Metal-binding</keyword>
<proteinExistence type="predicted"/>
<dbReference type="SFLD" id="SFLDG01069">
    <property type="entry name" value="UPF0313"/>
    <property type="match status" value="1"/>
</dbReference>
<dbReference type="InterPro" id="IPR006638">
    <property type="entry name" value="Elp3/MiaA/NifB-like_rSAM"/>
</dbReference>
<dbReference type="PANTHER" id="PTHR32331">
    <property type="entry name" value="UPF0313 PROTEIN YGIQ"/>
    <property type="match status" value="1"/>
</dbReference>
<evidence type="ECO:0000256" key="3">
    <source>
        <dbReference type="ARBA" id="ARBA00022691"/>
    </source>
</evidence>
<dbReference type="InterPro" id="IPR013704">
    <property type="entry name" value="UPF0313_N"/>
</dbReference>
<dbReference type="PANTHER" id="PTHR32331:SF0">
    <property type="entry name" value="UPF0313 PROTEIN YGIQ"/>
    <property type="match status" value="1"/>
</dbReference>
<dbReference type="Proteomes" id="UP000000602">
    <property type="component" value="Chromosome"/>
</dbReference>
<dbReference type="EMBL" id="CR522870">
    <property type="protein sequence ID" value="CAG35576.1"/>
    <property type="molecule type" value="Genomic_DNA"/>
</dbReference>
<dbReference type="InterPro" id="IPR020612">
    <property type="entry name" value="Methylthiotransferase_CS"/>
</dbReference>
<dbReference type="InterPro" id="IPR007197">
    <property type="entry name" value="rSAM"/>
</dbReference>
<dbReference type="GO" id="GO:0003824">
    <property type="term" value="F:catalytic activity"/>
    <property type="evidence" value="ECO:0007669"/>
    <property type="project" value="InterPro"/>
</dbReference>
<dbReference type="eggNOG" id="COG1032">
    <property type="taxonomic scope" value="Bacteria"/>
</dbReference>
<feature type="region of interest" description="Disordered" evidence="7">
    <location>
        <begin position="1"/>
        <end position="31"/>
    </location>
</feature>
<sequence length="634" mass="71555">MVRKQHISSPPILQNHTPPQNPIMSQQPLQSSLPPLSWQECKQRGWNEIDVLLITGDAYVDHPSFGIAIICRVLEDQGYKVAILSQPRYDSPQDFAQYPTPRLFCGISAGNLDSVVANYSSSGRVRNSDSYSPDGNPWRGDNRSRSDRRRPDRASIIYTALAKSCYKNCPIVLGGIEASLRRFVHYDYKQDKLRASILTDAKADLIIFGMGERAIKEIAQRCEEGITLDGIRGTCQRFTEKELDEHLPTLAGERTNNREFLFLPSLAEIEKETGLFLDAEIAVDNHARAQSRQTVLQKQQSQWIIQHPAAKSLSESELDAVYALPFLRTSHKSQKNIPALQMIKDSVTIVRGCAGNCSFCAITRHQGAEIVSRSHRSIVKECKLIAEEENFHGTISDLGGPTANLYGTKCRIGGCNKRDCLFPKTCPNLEIDEERFLRLLKDVSSLKGVKHLFVSSGMRMELLLKTPRLMEKIIAEHTPGALKIAPEHTNDEVLTLMHKESHDLLVRFIERCREIAKKRKKPIYISPYIITSHPGSTLKHAKCLAEDLKKLDLKVRAFQDFTPTPGTISTAMYVTERHPQSKKSLFVPKNISERKAQRNIVEKEVLSREFDKKKSKVQVSEKFSRKPGKGKKGF</sequence>
<feature type="region of interest" description="Disordered" evidence="7">
    <location>
        <begin position="122"/>
        <end position="149"/>
    </location>
</feature>
<dbReference type="PROSITE" id="PS01278">
    <property type="entry name" value="MTTASE_RADICAL"/>
    <property type="match status" value="1"/>
</dbReference>
<dbReference type="GO" id="GO:0051539">
    <property type="term" value="F:4 iron, 4 sulfur cluster binding"/>
    <property type="evidence" value="ECO:0007669"/>
    <property type="project" value="UniProtKB-KW"/>
</dbReference>
<dbReference type="SMART" id="SM00729">
    <property type="entry name" value="Elp3"/>
    <property type="match status" value="1"/>
</dbReference>
<evidence type="ECO:0000256" key="6">
    <source>
        <dbReference type="ARBA" id="ARBA00023014"/>
    </source>
</evidence>
<keyword evidence="3" id="KW-0949">S-adenosyl-L-methionine</keyword>
<dbReference type="InterPro" id="IPR022946">
    <property type="entry name" value="UPF0313"/>
</dbReference>
<name>Q6APZ7_DESPS</name>
<dbReference type="HOGENOM" id="CLU_018288_2_0_7"/>
<protein>
    <recommendedName>
        <fullName evidence="8">Radical SAM core domain-containing protein</fullName>
    </recommendedName>
</protein>
<dbReference type="Pfam" id="PF04055">
    <property type="entry name" value="Radical_SAM"/>
    <property type="match status" value="1"/>
</dbReference>
<dbReference type="Gene3D" id="3.80.30.20">
    <property type="entry name" value="tm_1862 like domain"/>
    <property type="match status" value="1"/>
</dbReference>
<comment type="cofactor">
    <cofactor evidence="1">
        <name>[4Fe-4S] cluster</name>
        <dbReference type="ChEBI" id="CHEBI:49883"/>
    </cofactor>
</comment>
<gene>
    <name evidence="9" type="ordered locus">DP0847</name>
</gene>
<feature type="domain" description="Radical SAM core" evidence="8">
    <location>
        <begin position="339"/>
        <end position="594"/>
    </location>
</feature>
<evidence type="ECO:0000313" key="9">
    <source>
        <dbReference type="EMBL" id="CAG35576.1"/>
    </source>
</evidence>
<keyword evidence="5" id="KW-0408">Iron</keyword>
<reference evidence="10" key="1">
    <citation type="journal article" date="2004" name="Environ. Microbiol.">
        <title>The genome of Desulfotalea psychrophila, a sulfate-reducing bacterium from permanently cold Arctic sediments.</title>
        <authorList>
            <person name="Rabus R."/>
            <person name="Ruepp A."/>
            <person name="Frickey T."/>
            <person name="Rattei T."/>
            <person name="Fartmann B."/>
            <person name="Stark M."/>
            <person name="Bauer M."/>
            <person name="Zibat A."/>
            <person name="Lombardot T."/>
            <person name="Becker I."/>
            <person name="Amann J."/>
            <person name="Gellner K."/>
            <person name="Teeling H."/>
            <person name="Leuschner W.D."/>
            <person name="Gloeckner F.-O."/>
            <person name="Lupas A.N."/>
            <person name="Amann R."/>
            <person name="Klenk H.-P."/>
        </authorList>
    </citation>
    <scope>NUCLEOTIDE SEQUENCE [LARGE SCALE GENOMIC DNA]</scope>
    <source>
        <strain evidence="10">DSM 12343 / LSv54</strain>
    </source>
</reference>
<dbReference type="PROSITE" id="PS51918">
    <property type="entry name" value="RADICAL_SAM"/>
    <property type="match status" value="1"/>
</dbReference>
<evidence type="ECO:0000259" key="8">
    <source>
        <dbReference type="PROSITE" id="PS51918"/>
    </source>
</evidence>
<feature type="compositionally biased region" description="Polar residues" evidence="7">
    <location>
        <begin position="122"/>
        <end position="133"/>
    </location>
</feature>
<dbReference type="GO" id="GO:0046872">
    <property type="term" value="F:metal ion binding"/>
    <property type="evidence" value="ECO:0007669"/>
    <property type="project" value="UniProtKB-KW"/>
</dbReference>
<evidence type="ECO:0000256" key="5">
    <source>
        <dbReference type="ARBA" id="ARBA00023004"/>
    </source>
</evidence>
<evidence type="ECO:0000256" key="1">
    <source>
        <dbReference type="ARBA" id="ARBA00001966"/>
    </source>
</evidence>
<keyword evidence="6" id="KW-0411">Iron-sulfur</keyword>
<organism evidence="9 10">
    <name type="scientific">Desulfotalea psychrophila (strain LSv54 / DSM 12343)</name>
    <dbReference type="NCBI Taxonomy" id="177439"/>
    <lineage>
        <taxon>Bacteria</taxon>
        <taxon>Pseudomonadati</taxon>
        <taxon>Thermodesulfobacteriota</taxon>
        <taxon>Desulfobulbia</taxon>
        <taxon>Desulfobulbales</taxon>
        <taxon>Desulfocapsaceae</taxon>
        <taxon>Desulfotalea</taxon>
    </lineage>
</organism>
<dbReference type="AlphaFoldDB" id="Q6APZ7"/>
<feature type="region of interest" description="Disordered" evidence="7">
    <location>
        <begin position="612"/>
        <end position="634"/>
    </location>
</feature>
<dbReference type="KEGG" id="dps:DP0847"/>
<dbReference type="Pfam" id="PF08497">
    <property type="entry name" value="Radical_SAM_N"/>
    <property type="match status" value="1"/>
</dbReference>
<feature type="compositionally biased region" description="Polar residues" evidence="7">
    <location>
        <begin position="7"/>
        <end position="24"/>
    </location>
</feature>
<dbReference type="SFLD" id="SFLDS00029">
    <property type="entry name" value="Radical_SAM"/>
    <property type="match status" value="1"/>
</dbReference>
<evidence type="ECO:0000313" key="10">
    <source>
        <dbReference type="Proteomes" id="UP000000602"/>
    </source>
</evidence>
<feature type="compositionally biased region" description="Basic and acidic residues" evidence="7">
    <location>
        <begin position="140"/>
        <end position="149"/>
    </location>
</feature>
<keyword evidence="2" id="KW-0004">4Fe-4S</keyword>
<evidence type="ECO:0000256" key="2">
    <source>
        <dbReference type="ARBA" id="ARBA00022485"/>
    </source>
</evidence>
<dbReference type="SUPFAM" id="SSF102114">
    <property type="entry name" value="Radical SAM enzymes"/>
    <property type="match status" value="1"/>
</dbReference>
<keyword evidence="10" id="KW-1185">Reference proteome</keyword>
<evidence type="ECO:0000256" key="4">
    <source>
        <dbReference type="ARBA" id="ARBA00022723"/>
    </source>
</evidence>
<dbReference type="InterPro" id="IPR058240">
    <property type="entry name" value="rSAM_sf"/>
</dbReference>